<evidence type="ECO:0000256" key="4">
    <source>
        <dbReference type="ARBA" id="ARBA00022679"/>
    </source>
</evidence>
<dbReference type="GO" id="GO:0000234">
    <property type="term" value="F:phosphoethanolamine N-methyltransferase activity"/>
    <property type="evidence" value="ECO:0007669"/>
    <property type="project" value="UniProtKB-EC"/>
</dbReference>
<evidence type="ECO:0000256" key="2">
    <source>
        <dbReference type="ARBA" id="ARBA00005189"/>
    </source>
</evidence>
<evidence type="ECO:0000256" key="7">
    <source>
        <dbReference type="ARBA" id="ARBA00047841"/>
    </source>
</evidence>
<dbReference type="InterPro" id="IPR013216">
    <property type="entry name" value="Methyltransf_11"/>
</dbReference>
<reference evidence="9" key="1">
    <citation type="submission" date="2025-08" db="UniProtKB">
        <authorList>
            <consortium name="Ensembl"/>
        </authorList>
    </citation>
    <scope>IDENTIFICATION</scope>
</reference>
<comment type="pathway">
    <text evidence="2">Lipid metabolism.</text>
</comment>
<sequence>MRDFPENTFDVVYSQDAILYTMDKFSLFQKFHRWLKPTGRFIMCDFCCGEKPWSEEFQKFADQSGYILWTLSAMAKSLQDAGFAEVHVTDLNQEMVKSMNNYLKYFNDNQAEFVKNFSQAEYDDFVRIWKFREMALEANYYSWGLFEGKKNLL</sequence>
<protein>
    <recommendedName>
        <fullName evidence="5">phosphoethanolamine N-methyltransferase</fullName>
        <ecNumber evidence="5">2.1.1.103</ecNumber>
    </recommendedName>
</protein>
<keyword evidence="3" id="KW-0489">Methyltransferase</keyword>
<dbReference type="GO" id="GO:0032259">
    <property type="term" value="P:methylation"/>
    <property type="evidence" value="ECO:0007669"/>
    <property type="project" value="UniProtKB-KW"/>
</dbReference>
<name>A0A8C4NBV5_EPTBU</name>
<dbReference type="Pfam" id="PF08241">
    <property type="entry name" value="Methyltransf_11"/>
    <property type="match status" value="1"/>
</dbReference>
<keyword evidence="4" id="KW-0808">Transferase</keyword>
<feature type="domain" description="Methyltransferase type 11" evidence="8">
    <location>
        <begin position="3"/>
        <end position="43"/>
    </location>
</feature>
<evidence type="ECO:0000259" key="8">
    <source>
        <dbReference type="Pfam" id="PF08241"/>
    </source>
</evidence>
<dbReference type="GeneTree" id="ENSGT00390000000610"/>
<accession>A0A8C4NBV5</accession>
<proteinExistence type="predicted"/>
<evidence type="ECO:0000256" key="6">
    <source>
        <dbReference type="ARBA" id="ARBA00047619"/>
    </source>
</evidence>
<dbReference type="AlphaFoldDB" id="A0A8C4NBV5"/>
<organism evidence="9 10">
    <name type="scientific">Eptatretus burgeri</name>
    <name type="common">Inshore hagfish</name>
    <dbReference type="NCBI Taxonomy" id="7764"/>
    <lineage>
        <taxon>Eukaryota</taxon>
        <taxon>Metazoa</taxon>
        <taxon>Chordata</taxon>
        <taxon>Craniata</taxon>
        <taxon>Vertebrata</taxon>
        <taxon>Cyclostomata</taxon>
        <taxon>Myxini</taxon>
        <taxon>Myxiniformes</taxon>
        <taxon>Myxinidae</taxon>
        <taxon>Eptatretinae</taxon>
        <taxon>Eptatretus</taxon>
    </lineage>
</organism>
<comment type="pathway">
    <text evidence="1">Phospholipid metabolism; phosphatidylcholine biosynthesis.</text>
</comment>
<comment type="catalytic activity">
    <reaction evidence="7">
        <text>N-methylethanolamine phosphate + S-adenosyl-L-methionine = N,N-dimethylethanolamine phosphate + S-adenosyl-L-homocysteine + H(+)</text>
        <dbReference type="Rhea" id="RHEA:25321"/>
        <dbReference type="ChEBI" id="CHEBI:15378"/>
        <dbReference type="ChEBI" id="CHEBI:57781"/>
        <dbReference type="ChEBI" id="CHEBI:57856"/>
        <dbReference type="ChEBI" id="CHEBI:58641"/>
        <dbReference type="ChEBI" id="CHEBI:59789"/>
        <dbReference type="EC" id="2.1.1.103"/>
    </reaction>
    <physiologicalReaction direction="left-to-right" evidence="7">
        <dbReference type="Rhea" id="RHEA:25322"/>
    </physiologicalReaction>
</comment>
<evidence type="ECO:0000313" key="9">
    <source>
        <dbReference type="Ensembl" id="ENSEBUP00000004473.1"/>
    </source>
</evidence>
<dbReference type="Ensembl" id="ENSEBUT00000004911.1">
    <property type="protein sequence ID" value="ENSEBUP00000004473.1"/>
    <property type="gene ID" value="ENSEBUG00000003145.1"/>
</dbReference>
<evidence type="ECO:0000256" key="3">
    <source>
        <dbReference type="ARBA" id="ARBA00022603"/>
    </source>
</evidence>
<evidence type="ECO:0000256" key="5">
    <source>
        <dbReference type="ARBA" id="ARBA00035674"/>
    </source>
</evidence>
<keyword evidence="10" id="KW-1185">Reference proteome</keyword>
<dbReference type="Proteomes" id="UP000694388">
    <property type="component" value="Unplaced"/>
</dbReference>
<dbReference type="InterPro" id="IPR029063">
    <property type="entry name" value="SAM-dependent_MTases_sf"/>
</dbReference>
<evidence type="ECO:0000313" key="10">
    <source>
        <dbReference type="Proteomes" id="UP000694388"/>
    </source>
</evidence>
<dbReference type="EC" id="2.1.1.103" evidence="5"/>
<dbReference type="PANTHER" id="PTHR44307">
    <property type="entry name" value="PHOSPHOETHANOLAMINE METHYLTRANSFERASE"/>
    <property type="match status" value="1"/>
</dbReference>
<evidence type="ECO:0000256" key="1">
    <source>
        <dbReference type="ARBA" id="ARBA00004969"/>
    </source>
</evidence>
<comment type="catalytic activity">
    <reaction evidence="6">
        <text>N,N-dimethylethanolamine phosphate + S-adenosyl-L-methionine = phosphocholine + S-adenosyl-L-homocysteine + H(+)</text>
        <dbReference type="Rhea" id="RHEA:25325"/>
        <dbReference type="ChEBI" id="CHEBI:15378"/>
        <dbReference type="ChEBI" id="CHEBI:57856"/>
        <dbReference type="ChEBI" id="CHEBI:58641"/>
        <dbReference type="ChEBI" id="CHEBI:59789"/>
        <dbReference type="ChEBI" id="CHEBI:295975"/>
        <dbReference type="EC" id="2.1.1.103"/>
    </reaction>
    <physiologicalReaction direction="left-to-right" evidence="6">
        <dbReference type="Rhea" id="RHEA:25326"/>
    </physiologicalReaction>
</comment>
<reference evidence="9" key="2">
    <citation type="submission" date="2025-09" db="UniProtKB">
        <authorList>
            <consortium name="Ensembl"/>
        </authorList>
    </citation>
    <scope>IDENTIFICATION</scope>
</reference>
<dbReference type="Gene3D" id="3.40.50.150">
    <property type="entry name" value="Vaccinia Virus protein VP39"/>
    <property type="match status" value="1"/>
</dbReference>
<dbReference type="PANTHER" id="PTHR44307:SF2">
    <property type="entry name" value="PHOSPHOETHANOLAMINE METHYLTRANSFERASE ISOFORM X1"/>
    <property type="match status" value="1"/>
</dbReference>
<dbReference type="SUPFAM" id="SSF53335">
    <property type="entry name" value="S-adenosyl-L-methionine-dependent methyltransferases"/>
    <property type="match status" value="1"/>
</dbReference>
<dbReference type="CDD" id="cd02440">
    <property type="entry name" value="AdoMet_MTases"/>
    <property type="match status" value="1"/>
</dbReference>